<feature type="chain" id="PRO_5032872597" description="Osmotically inducible lipoprotein OsmB" evidence="1">
    <location>
        <begin position="28"/>
        <end position="70"/>
    </location>
</feature>
<reference evidence="2 3" key="1">
    <citation type="submission" date="2020-08" db="EMBL/GenBank/DDBJ databases">
        <title>Genomic Encyclopedia of Type Strains, Phase IV (KMG-IV): sequencing the most valuable type-strain genomes for metagenomic binning, comparative biology and taxonomic classification.</title>
        <authorList>
            <person name="Goeker M."/>
        </authorList>
    </citation>
    <scope>NUCLEOTIDE SEQUENCE [LARGE SCALE GENOMIC DNA]</scope>
    <source>
        <strain evidence="2 3">DSM 21793</strain>
    </source>
</reference>
<proteinExistence type="predicted"/>
<evidence type="ECO:0000313" key="2">
    <source>
        <dbReference type="EMBL" id="MBB3892485.1"/>
    </source>
</evidence>
<sequence>MRALRLLAQLSLLAGAVLTLSGCLAVAATGAVVGTAVGVTGAAVGVTAKGAGMAVGAIIPDGDDKDDKRK</sequence>
<accession>A0A840A0R7</accession>
<dbReference type="AlphaFoldDB" id="A0A840A0R7"/>
<evidence type="ECO:0000256" key="1">
    <source>
        <dbReference type="SAM" id="SignalP"/>
    </source>
</evidence>
<protein>
    <recommendedName>
        <fullName evidence="4">Osmotically inducible lipoprotein OsmB</fullName>
    </recommendedName>
</protein>
<name>A0A840A0R7_9CAUL</name>
<dbReference type="EMBL" id="JACIDK010000004">
    <property type="protein sequence ID" value="MBB3892485.1"/>
    <property type="molecule type" value="Genomic_DNA"/>
</dbReference>
<feature type="signal peptide" evidence="1">
    <location>
        <begin position="1"/>
        <end position="27"/>
    </location>
</feature>
<dbReference type="PROSITE" id="PS51257">
    <property type="entry name" value="PROKAR_LIPOPROTEIN"/>
    <property type="match status" value="1"/>
</dbReference>
<dbReference type="RefSeq" id="WP_183774805.1">
    <property type="nucleotide sequence ID" value="NZ_JACIDK010000004.1"/>
</dbReference>
<dbReference type="Proteomes" id="UP000530564">
    <property type="component" value="Unassembled WGS sequence"/>
</dbReference>
<gene>
    <name evidence="2" type="ORF">GGQ61_003218</name>
</gene>
<comment type="caution">
    <text evidence="2">The sequence shown here is derived from an EMBL/GenBank/DDBJ whole genome shotgun (WGS) entry which is preliminary data.</text>
</comment>
<keyword evidence="3" id="KW-1185">Reference proteome</keyword>
<evidence type="ECO:0008006" key="4">
    <source>
        <dbReference type="Google" id="ProtNLM"/>
    </source>
</evidence>
<evidence type="ECO:0000313" key="3">
    <source>
        <dbReference type="Proteomes" id="UP000530564"/>
    </source>
</evidence>
<keyword evidence="1" id="KW-0732">Signal</keyword>
<organism evidence="2 3">
    <name type="scientific">Phenylobacterium haematophilum</name>
    <dbReference type="NCBI Taxonomy" id="98513"/>
    <lineage>
        <taxon>Bacteria</taxon>
        <taxon>Pseudomonadati</taxon>
        <taxon>Pseudomonadota</taxon>
        <taxon>Alphaproteobacteria</taxon>
        <taxon>Caulobacterales</taxon>
        <taxon>Caulobacteraceae</taxon>
        <taxon>Phenylobacterium</taxon>
    </lineage>
</organism>